<dbReference type="PANTHER" id="PTHR43982">
    <property type="entry name" value="UBIQUITIN CARBOXYL-TERMINAL HYDROLASE"/>
    <property type="match status" value="1"/>
</dbReference>
<keyword evidence="5" id="KW-0833">Ubl conjugation pathway</keyword>
<keyword evidence="10" id="KW-1185">Reference proteome</keyword>
<feature type="domain" description="USP" evidence="8">
    <location>
        <begin position="1"/>
        <end position="84"/>
    </location>
</feature>
<dbReference type="EC" id="3.4.19.12" evidence="3"/>
<evidence type="ECO:0000259" key="8">
    <source>
        <dbReference type="PROSITE" id="PS50235"/>
    </source>
</evidence>
<evidence type="ECO:0000256" key="3">
    <source>
        <dbReference type="ARBA" id="ARBA00012759"/>
    </source>
</evidence>
<proteinExistence type="inferred from homology"/>
<dbReference type="SUPFAM" id="SSF54001">
    <property type="entry name" value="Cysteine proteinases"/>
    <property type="match status" value="1"/>
</dbReference>
<accession>A0A4Y7IYM9</accession>
<evidence type="ECO:0000256" key="5">
    <source>
        <dbReference type="ARBA" id="ARBA00022786"/>
    </source>
</evidence>
<dbReference type="PROSITE" id="PS50235">
    <property type="entry name" value="USP_3"/>
    <property type="match status" value="1"/>
</dbReference>
<keyword evidence="7" id="KW-0788">Thiol protease</keyword>
<dbReference type="PROSITE" id="PS00973">
    <property type="entry name" value="USP_2"/>
    <property type="match status" value="1"/>
</dbReference>
<evidence type="ECO:0000313" key="10">
    <source>
        <dbReference type="Proteomes" id="UP000316621"/>
    </source>
</evidence>
<dbReference type="EMBL" id="CM010717">
    <property type="protein sequence ID" value="RZC53993.1"/>
    <property type="molecule type" value="Genomic_DNA"/>
</dbReference>
<dbReference type="CDD" id="cd02257">
    <property type="entry name" value="Peptidase_C19"/>
    <property type="match status" value="1"/>
</dbReference>
<keyword evidence="4" id="KW-0645">Protease</keyword>
<dbReference type="GO" id="GO:0016579">
    <property type="term" value="P:protein deubiquitination"/>
    <property type="evidence" value="ECO:0007669"/>
    <property type="project" value="InterPro"/>
</dbReference>
<evidence type="ECO:0000256" key="2">
    <source>
        <dbReference type="ARBA" id="ARBA00009085"/>
    </source>
</evidence>
<dbReference type="PANTHER" id="PTHR43982:SF1">
    <property type="entry name" value="UBIQUITIN CARBOXYL-TERMINAL HYDROLASE 14"/>
    <property type="match status" value="1"/>
</dbReference>
<dbReference type="GO" id="GO:0004843">
    <property type="term" value="F:cysteine-type deubiquitinase activity"/>
    <property type="evidence" value="ECO:0007669"/>
    <property type="project" value="UniProtKB-EC"/>
</dbReference>
<dbReference type="Gene3D" id="3.90.70.10">
    <property type="entry name" value="Cysteine proteinases"/>
    <property type="match status" value="1"/>
</dbReference>
<keyword evidence="6" id="KW-0378">Hydrolase</keyword>
<dbReference type="InterPro" id="IPR001394">
    <property type="entry name" value="Peptidase_C19_UCH"/>
</dbReference>
<evidence type="ECO:0000256" key="1">
    <source>
        <dbReference type="ARBA" id="ARBA00000707"/>
    </source>
</evidence>
<dbReference type="InterPro" id="IPR028889">
    <property type="entry name" value="USP"/>
</dbReference>
<comment type="similarity">
    <text evidence="2">Belongs to the peptidase C19 family.</text>
</comment>
<dbReference type="Proteomes" id="UP000316621">
    <property type="component" value="Chromosome 3"/>
</dbReference>
<dbReference type="AlphaFoldDB" id="A0A4Y7IYM9"/>
<comment type="catalytic activity">
    <reaction evidence="1">
        <text>Thiol-dependent hydrolysis of ester, thioester, amide, peptide and isopeptide bonds formed by the C-terminal Gly of ubiquitin (a 76-residue protein attached to proteins as an intracellular targeting signal).</text>
        <dbReference type="EC" id="3.4.19.12"/>
    </reaction>
</comment>
<evidence type="ECO:0000313" key="9">
    <source>
        <dbReference type="EMBL" id="RZC53993.1"/>
    </source>
</evidence>
<dbReference type="GO" id="GO:0043161">
    <property type="term" value="P:proteasome-mediated ubiquitin-dependent protein catabolic process"/>
    <property type="evidence" value="ECO:0007669"/>
    <property type="project" value="InterPro"/>
</dbReference>
<protein>
    <recommendedName>
        <fullName evidence="3">ubiquitinyl hydrolase 1</fullName>
        <ecNumber evidence="3">3.4.19.12</ecNumber>
    </recommendedName>
</protein>
<name>A0A4Y7IYM9_PAPSO</name>
<sequence>MNASKDGERESEQKEITGFYELISVLVHMGESGDYGHYVAYVKQEDGTWTEFNDKITTEQWEEGSVTEFNGGDNTAYVCMYKARLS</sequence>
<dbReference type="InterPro" id="IPR018200">
    <property type="entry name" value="USP_CS"/>
</dbReference>
<dbReference type="InterPro" id="IPR044635">
    <property type="entry name" value="UBP14-like"/>
</dbReference>
<dbReference type="Gramene" id="RZC53993">
    <property type="protein sequence ID" value="RZC53993"/>
    <property type="gene ID" value="C5167_012851"/>
</dbReference>
<evidence type="ECO:0000256" key="7">
    <source>
        <dbReference type="ARBA" id="ARBA00022807"/>
    </source>
</evidence>
<dbReference type="Pfam" id="PF00443">
    <property type="entry name" value="UCH"/>
    <property type="match status" value="1"/>
</dbReference>
<evidence type="ECO:0000256" key="6">
    <source>
        <dbReference type="ARBA" id="ARBA00022801"/>
    </source>
</evidence>
<organism evidence="9 10">
    <name type="scientific">Papaver somniferum</name>
    <name type="common">Opium poppy</name>
    <dbReference type="NCBI Taxonomy" id="3469"/>
    <lineage>
        <taxon>Eukaryota</taxon>
        <taxon>Viridiplantae</taxon>
        <taxon>Streptophyta</taxon>
        <taxon>Embryophyta</taxon>
        <taxon>Tracheophyta</taxon>
        <taxon>Spermatophyta</taxon>
        <taxon>Magnoliopsida</taxon>
        <taxon>Ranunculales</taxon>
        <taxon>Papaveraceae</taxon>
        <taxon>Papaveroideae</taxon>
        <taxon>Papaver</taxon>
    </lineage>
</organism>
<dbReference type="STRING" id="3469.A0A4Y7IYM9"/>
<dbReference type="GO" id="GO:0070628">
    <property type="term" value="F:proteasome binding"/>
    <property type="evidence" value="ECO:0007669"/>
    <property type="project" value="TreeGrafter"/>
</dbReference>
<dbReference type="OMA" id="ITTEQWE"/>
<dbReference type="GO" id="GO:0061136">
    <property type="term" value="P:regulation of proteasomal protein catabolic process"/>
    <property type="evidence" value="ECO:0007669"/>
    <property type="project" value="TreeGrafter"/>
</dbReference>
<dbReference type="InterPro" id="IPR038765">
    <property type="entry name" value="Papain-like_cys_pep_sf"/>
</dbReference>
<evidence type="ECO:0000256" key="4">
    <source>
        <dbReference type="ARBA" id="ARBA00022670"/>
    </source>
</evidence>
<reference evidence="9 10" key="1">
    <citation type="journal article" date="2018" name="Science">
        <title>The opium poppy genome and morphinan production.</title>
        <authorList>
            <person name="Guo L."/>
            <person name="Winzer T."/>
            <person name="Yang X."/>
            <person name="Li Y."/>
            <person name="Ning Z."/>
            <person name="He Z."/>
            <person name="Teodor R."/>
            <person name="Lu Y."/>
            <person name="Bowser T.A."/>
            <person name="Graham I.A."/>
            <person name="Ye K."/>
        </authorList>
    </citation>
    <scope>NUCLEOTIDE SEQUENCE [LARGE SCALE GENOMIC DNA]</scope>
    <source>
        <strain evidence="10">cv. HN1</strain>
        <tissue evidence="9">Leaves</tissue>
    </source>
</reference>
<gene>
    <name evidence="9" type="ORF">C5167_012851</name>
</gene>